<reference evidence="1" key="1">
    <citation type="submission" date="2020-09" db="EMBL/GenBank/DDBJ databases">
        <authorList>
            <person name="Kim M.K."/>
        </authorList>
    </citation>
    <scope>NUCLEOTIDE SEQUENCE</scope>
    <source>
        <strain evidence="1">BT704</strain>
    </source>
</reference>
<comment type="caution">
    <text evidence="1">The sequence shown here is derived from an EMBL/GenBank/DDBJ whole genome shotgun (WGS) entry which is preliminary data.</text>
</comment>
<name>A0A927B1P7_9BACT</name>
<dbReference type="Proteomes" id="UP000653797">
    <property type="component" value="Unassembled WGS sequence"/>
</dbReference>
<dbReference type="EMBL" id="JACXAA010000004">
    <property type="protein sequence ID" value="MBD2753780.1"/>
    <property type="molecule type" value="Genomic_DNA"/>
</dbReference>
<evidence type="ECO:0000313" key="2">
    <source>
        <dbReference type="Proteomes" id="UP000653797"/>
    </source>
</evidence>
<sequence length="62" mass="7182">MMILIKTLHQKKQEKRWSKVASTYSKLLATGAKKTACEQEVMRKFKIGSRATVWRIVSRATQ</sequence>
<keyword evidence="2" id="KW-1185">Reference proteome</keyword>
<proteinExistence type="predicted"/>
<protein>
    <submittedName>
        <fullName evidence="1">Uncharacterized protein</fullName>
    </submittedName>
</protein>
<accession>A0A927B1P7</accession>
<evidence type="ECO:0000313" key="1">
    <source>
        <dbReference type="EMBL" id="MBD2753780.1"/>
    </source>
</evidence>
<dbReference type="RefSeq" id="WP_191039427.1">
    <property type="nucleotide sequence ID" value="NZ_JACXAA010000004.1"/>
</dbReference>
<gene>
    <name evidence="1" type="ORF">IC230_12820</name>
</gene>
<dbReference type="AlphaFoldDB" id="A0A927B1P7"/>
<organism evidence="1 2">
    <name type="scientific">Spirosoma validum</name>
    <dbReference type="NCBI Taxonomy" id="2771355"/>
    <lineage>
        <taxon>Bacteria</taxon>
        <taxon>Pseudomonadati</taxon>
        <taxon>Bacteroidota</taxon>
        <taxon>Cytophagia</taxon>
        <taxon>Cytophagales</taxon>
        <taxon>Cytophagaceae</taxon>
        <taxon>Spirosoma</taxon>
    </lineage>
</organism>